<evidence type="ECO:0000256" key="2">
    <source>
        <dbReference type="SAM" id="MobiDB-lite"/>
    </source>
</evidence>
<comment type="caution">
    <text evidence="3">The sequence shown here is derived from an EMBL/GenBank/DDBJ whole genome shotgun (WGS) entry which is preliminary data.</text>
</comment>
<evidence type="ECO:0000256" key="1">
    <source>
        <dbReference type="SAM" id="Coils"/>
    </source>
</evidence>
<dbReference type="PROSITE" id="PS50896">
    <property type="entry name" value="LISH"/>
    <property type="match status" value="1"/>
</dbReference>
<feature type="region of interest" description="Disordered" evidence="2">
    <location>
        <begin position="693"/>
        <end position="724"/>
    </location>
</feature>
<feature type="compositionally biased region" description="Polar residues" evidence="2">
    <location>
        <begin position="1011"/>
        <end position="1021"/>
    </location>
</feature>
<evidence type="ECO:0008006" key="5">
    <source>
        <dbReference type="Google" id="ProtNLM"/>
    </source>
</evidence>
<dbReference type="EMBL" id="JAPTSV010000007">
    <property type="protein sequence ID" value="KAJ1525655.1"/>
    <property type="molecule type" value="Genomic_DNA"/>
</dbReference>
<accession>A0AAV7XHR4</accession>
<evidence type="ECO:0000313" key="3">
    <source>
        <dbReference type="EMBL" id="KAJ1525655.1"/>
    </source>
</evidence>
<feature type="coiled-coil region" evidence="1">
    <location>
        <begin position="210"/>
        <end position="386"/>
    </location>
</feature>
<feature type="compositionally biased region" description="Polar residues" evidence="2">
    <location>
        <begin position="540"/>
        <end position="552"/>
    </location>
</feature>
<feature type="coiled-coil region" evidence="1">
    <location>
        <begin position="464"/>
        <end position="491"/>
    </location>
</feature>
<protein>
    <recommendedName>
        <fullName evidence="5">Oral-facial-digital syndrome 1 protein homolog</fullName>
    </recommendedName>
</protein>
<gene>
    <name evidence="3" type="ORF">ONE63_008873</name>
</gene>
<keyword evidence="4" id="KW-1185">Reference proteome</keyword>
<dbReference type="InterPro" id="IPR006594">
    <property type="entry name" value="LisH"/>
</dbReference>
<keyword evidence="1" id="KW-0175">Coiled coil</keyword>
<sequence>MADQSNEVTSNEFQRKLFDWFEKRGLLSELRAFMRHRMISALYSSESPCPATYLSSGTPVSPTLQALLLLVAEFLVQQEYHYSMSVMVAEAPLLASFPKFSGYVSYMSNADSLSVKSGSDFPRYSEKDVKEILEVLGMASESESMEHVLRLYSNNDARESLLACVLTALSAIAQSCSNQSPKRSRRNKMAEDSYNSTKWIEEIRLVLLRAQLTSRQLQQVEELLRRLQADNAHKVRQEENEKHNKLNHIREQELLAEALVREEKFRAQIQEAEEDIRSKQIHLEQVTLQLRQQHDEVLNRLNRVQVHADEVKRQENDLVKREKDLEKKQGVLEEEHRTLAGLRAELQEAAHSLRKEHSDTKTILELKSLQDRCLHLELELKEAKNQLIVTSVNKTEMGVQVSDILCSRIPDSHIGPPPEGNIDQHESHHSSGSSSCSSVDQTKGKRNNQISLLKRVLSRVQLENSELKAIAAQQRKRIDELTTRATQLANHIAEQAELSSHQAPQTVLGPAVTQLPQHPPPVPPRDCHVETQLGFREPGQNFSSHAAPSPRNQGRDWRRRPLKRVIKHASFSTSFSSDESPTEEVLKEARNRLRRLEEESEAVDRSYRDFQARQASSASMLFVPTEQSLVNTQMDFTYRNNYPVEPPLLHSSSYSSPAGAQFRSFTVPTARTMPKTSSGLVSGFSASPRSQFTFPERPSYSPLRNNVPSRVTDPVISLPHRSTGFKRPSDRLKSLFENRPNFMKYSVKEAEYPTNETKTVSERKLSSPLLGQSQEHVFLQQNTQSNIHADNSDIQDVAQEFQEMDMGPSSPVEMSHKVLADRQSDKIEESGTSASGLVSKHIPEPPSAFEEASKKSVIEEIRPTPSGTTEKPASSIALINDRERSISLQNIRESLPLAVTKPAVQPPNLEHSVQGHAIKTNLMDTTLNEISTLSSSPAISSDNAGSVKTKAAHDADVEIEKSIQEYGVHLSHPLPPEAANGNLVPSPKLEHSTQQSPKYEGDSVPGKASHLLNTSLSSIENGDQHVSAGSEGKKTEDDDDFW</sequence>
<reference evidence="3" key="1">
    <citation type="submission" date="2022-12" db="EMBL/GenBank/DDBJ databases">
        <title>Chromosome-level genome assembly of the bean flower thrips Megalurothrips usitatus.</title>
        <authorList>
            <person name="Ma L."/>
            <person name="Liu Q."/>
            <person name="Li H."/>
            <person name="Cai W."/>
        </authorList>
    </citation>
    <scope>NUCLEOTIDE SEQUENCE</scope>
    <source>
        <strain evidence="3">Cailab_2022a</strain>
    </source>
</reference>
<organism evidence="3 4">
    <name type="scientific">Megalurothrips usitatus</name>
    <name type="common">bean blossom thrips</name>
    <dbReference type="NCBI Taxonomy" id="439358"/>
    <lineage>
        <taxon>Eukaryota</taxon>
        <taxon>Metazoa</taxon>
        <taxon>Ecdysozoa</taxon>
        <taxon>Arthropoda</taxon>
        <taxon>Hexapoda</taxon>
        <taxon>Insecta</taxon>
        <taxon>Pterygota</taxon>
        <taxon>Neoptera</taxon>
        <taxon>Paraneoptera</taxon>
        <taxon>Thysanoptera</taxon>
        <taxon>Terebrantia</taxon>
        <taxon>Thripoidea</taxon>
        <taxon>Thripidae</taxon>
        <taxon>Megalurothrips</taxon>
    </lineage>
</organism>
<feature type="region of interest" description="Disordered" evidence="2">
    <location>
        <begin position="537"/>
        <end position="556"/>
    </location>
</feature>
<feature type="region of interest" description="Disordered" evidence="2">
    <location>
        <begin position="409"/>
        <end position="444"/>
    </location>
</feature>
<evidence type="ECO:0000313" key="4">
    <source>
        <dbReference type="Proteomes" id="UP001075354"/>
    </source>
</evidence>
<feature type="region of interest" description="Disordered" evidence="2">
    <location>
        <begin position="826"/>
        <end position="854"/>
    </location>
</feature>
<name>A0AAV7XHR4_9NEOP</name>
<dbReference type="Proteomes" id="UP001075354">
    <property type="component" value="Chromosome 7"/>
</dbReference>
<proteinExistence type="predicted"/>
<feature type="coiled-coil region" evidence="1">
    <location>
        <begin position="579"/>
        <end position="613"/>
    </location>
</feature>
<dbReference type="AlphaFoldDB" id="A0AAV7XHR4"/>
<feature type="region of interest" description="Disordered" evidence="2">
    <location>
        <begin position="971"/>
        <end position="1042"/>
    </location>
</feature>